<organism evidence="2 3">
    <name type="scientific">Heterobasidion irregulare (strain TC 32-1)</name>
    <dbReference type="NCBI Taxonomy" id="747525"/>
    <lineage>
        <taxon>Eukaryota</taxon>
        <taxon>Fungi</taxon>
        <taxon>Dikarya</taxon>
        <taxon>Basidiomycota</taxon>
        <taxon>Agaricomycotina</taxon>
        <taxon>Agaricomycetes</taxon>
        <taxon>Russulales</taxon>
        <taxon>Bondarzewiaceae</taxon>
        <taxon>Heterobasidion</taxon>
        <taxon>Heterobasidion annosum species complex</taxon>
    </lineage>
</organism>
<dbReference type="RefSeq" id="XP_009546229.1">
    <property type="nucleotide sequence ID" value="XM_009547934.1"/>
</dbReference>
<evidence type="ECO:0000313" key="3">
    <source>
        <dbReference type="Proteomes" id="UP000030671"/>
    </source>
</evidence>
<dbReference type="GeneID" id="20666037"/>
<gene>
    <name evidence="2" type="ORF">HETIRDRAFT_104919</name>
</gene>
<reference evidence="2 3" key="1">
    <citation type="journal article" date="2012" name="New Phytol.">
        <title>Insight into trade-off between wood decay and parasitism from the genome of a fungal forest pathogen.</title>
        <authorList>
            <person name="Olson A."/>
            <person name="Aerts A."/>
            <person name="Asiegbu F."/>
            <person name="Belbahri L."/>
            <person name="Bouzid O."/>
            <person name="Broberg A."/>
            <person name="Canback B."/>
            <person name="Coutinho P.M."/>
            <person name="Cullen D."/>
            <person name="Dalman K."/>
            <person name="Deflorio G."/>
            <person name="van Diepen L.T."/>
            <person name="Dunand C."/>
            <person name="Duplessis S."/>
            <person name="Durling M."/>
            <person name="Gonthier P."/>
            <person name="Grimwood J."/>
            <person name="Fossdal C.G."/>
            <person name="Hansson D."/>
            <person name="Henrissat B."/>
            <person name="Hietala A."/>
            <person name="Himmelstrand K."/>
            <person name="Hoffmeister D."/>
            <person name="Hogberg N."/>
            <person name="James T.Y."/>
            <person name="Karlsson M."/>
            <person name="Kohler A."/>
            <person name="Kues U."/>
            <person name="Lee Y.H."/>
            <person name="Lin Y.C."/>
            <person name="Lind M."/>
            <person name="Lindquist E."/>
            <person name="Lombard V."/>
            <person name="Lucas S."/>
            <person name="Lunden K."/>
            <person name="Morin E."/>
            <person name="Murat C."/>
            <person name="Park J."/>
            <person name="Raffaello T."/>
            <person name="Rouze P."/>
            <person name="Salamov A."/>
            <person name="Schmutz J."/>
            <person name="Solheim H."/>
            <person name="Stahlberg J."/>
            <person name="Velez H."/>
            <person name="de Vries R.P."/>
            <person name="Wiebenga A."/>
            <person name="Woodward S."/>
            <person name="Yakovlev I."/>
            <person name="Garbelotto M."/>
            <person name="Martin F."/>
            <person name="Grigoriev I.V."/>
            <person name="Stenlid J."/>
        </authorList>
    </citation>
    <scope>NUCLEOTIDE SEQUENCE [LARGE SCALE GENOMIC DNA]</scope>
    <source>
        <strain evidence="2 3">TC 32-1</strain>
    </source>
</reference>
<protein>
    <submittedName>
        <fullName evidence="2">Uncharacterized protein</fullName>
    </submittedName>
</protein>
<evidence type="ECO:0000313" key="2">
    <source>
        <dbReference type="EMBL" id="ETW81598.1"/>
    </source>
</evidence>
<keyword evidence="3" id="KW-1185">Reference proteome</keyword>
<sequence length="293" mass="30490">MFRISTYRRDPSALVWYACVLGAARARLSALKAARSDLVARGSSGAGRALCAVGAEASRDGARSAFCALDHADGIAALSGCARRASDFSTYTTLSYVSIANPPPLPPSPPAPEAHALWRSGRVRPPAGTANANESRKRIEQPPVAPSITASLSLSLSLLSRVAGPSSHRLVARASLRPRCPSLEASSSLPPFASASMPDTPSHAMSSARAISILTHTHTPSRPLPSAGRYIRVPPRSARSSRTDVGARSFAAATSTRACVAPPIAARAKKEIDRTGHRAMIEDAFSALGAPAV</sequence>
<feature type="region of interest" description="Disordered" evidence="1">
    <location>
        <begin position="123"/>
        <end position="144"/>
    </location>
</feature>
<dbReference type="Proteomes" id="UP000030671">
    <property type="component" value="Unassembled WGS sequence"/>
</dbReference>
<proteinExistence type="predicted"/>
<feature type="region of interest" description="Disordered" evidence="1">
    <location>
        <begin position="218"/>
        <end position="245"/>
    </location>
</feature>
<dbReference type="InParanoid" id="W4K713"/>
<dbReference type="EMBL" id="KI925458">
    <property type="protein sequence ID" value="ETW81598.1"/>
    <property type="molecule type" value="Genomic_DNA"/>
</dbReference>
<accession>W4K713</accession>
<name>W4K713_HETIT</name>
<evidence type="ECO:0000256" key="1">
    <source>
        <dbReference type="SAM" id="MobiDB-lite"/>
    </source>
</evidence>
<dbReference type="AlphaFoldDB" id="W4K713"/>
<dbReference type="KEGG" id="hir:HETIRDRAFT_104919"/>
<feature type="compositionally biased region" description="Low complexity" evidence="1">
    <location>
        <begin position="183"/>
        <end position="196"/>
    </location>
</feature>
<dbReference type="HOGENOM" id="CLU_950137_0_0_1"/>
<feature type="region of interest" description="Disordered" evidence="1">
    <location>
        <begin position="183"/>
        <end position="203"/>
    </location>
</feature>